<comment type="caution">
    <text evidence="1">The sequence shown here is derived from an EMBL/GenBank/DDBJ whole genome shotgun (WGS) entry which is preliminary data.</text>
</comment>
<evidence type="ECO:0008006" key="3">
    <source>
        <dbReference type="Google" id="ProtNLM"/>
    </source>
</evidence>
<dbReference type="AlphaFoldDB" id="A0A9W6P9P7"/>
<dbReference type="InterPro" id="IPR018988">
    <property type="entry name" value="DUF2000"/>
</dbReference>
<dbReference type="InterPro" id="IPR023476">
    <property type="entry name" value="Pep_tRNA_hydro_II_dom_sf"/>
</dbReference>
<sequence>MSEQSSPAPVGFAPEEMLTAEPTRSARLKWVVVVDERLPAGRAANAVICVAAATSANVIGLLGQDVKDADGGTHPGLPWAGCSVLAAAGGRLAAIRARAAASAGVFVADMPGHAQRTRVYDDYLDQVARSGAEDLDYSAISLVGPRNRIDKLTKGLSLLP</sequence>
<name>A0A9W6P9P7_9ACTN</name>
<organism evidence="1 2">
    <name type="scientific">Nocardiopsis ansamitocini</name>
    <dbReference type="NCBI Taxonomy" id="1670832"/>
    <lineage>
        <taxon>Bacteria</taxon>
        <taxon>Bacillati</taxon>
        <taxon>Actinomycetota</taxon>
        <taxon>Actinomycetes</taxon>
        <taxon>Streptosporangiales</taxon>
        <taxon>Nocardiopsidaceae</taxon>
        <taxon>Nocardiopsis</taxon>
    </lineage>
</organism>
<keyword evidence="2" id="KW-1185">Reference proteome</keyword>
<protein>
    <recommendedName>
        <fullName evidence="3">DUF2000 domain-containing protein</fullName>
    </recommendedName>
</protein>
<dbReference type="RefSeq" id="WP_285761754.1">
    <property type="nucleotide sequence ID" value="NZ_BSQG01000012.1"/>
</dbReference>
<dbReference type="SUPFAM" id="SSF102462">
    <property type="entry name" value="Peptidyl-tRNA hydrolase II"/>
    <property type="match status" value="1"/>
</dbReference>
<dbReference type="Proteomes" id="UP001165092">
    <property type="component" value="Unassembled WGS sequence"/>
</dbReference>
<gene>
    <name evidence="1" type="ORF">Nans01_45660</name>
</gene>
<evidence type="ECO:0000313" key="2">
    <source>
        <dbReference type="Proteomes" id="UP001165092"/>
    </source>
</evidence>
<dbReference type="EMBL" id="BSQG01000012">
    <property type="protein sequence ID" value="GLU50215.1"/>
    <property type="molecule type" value="Genomic_DNA"/>
</dbReference>
<reference evidence="1" key="1">
    <citation type="submission" date="2023-02" db="EMBL/GenBank/DDBJ databases">
        <title>Nocardiopsis ansamitocini NBRC 112285.</title>
        <authorList>
            <person name="Ichikawa N."/>
            <person name="Sato H."/>
            <person name="Tonouchi N."/>
        </authorList>
    </citation>
    <scope>NUCLEOTIDE SEQUENCE</scope>
    <source>
        <strain evidence="1">NBRC 112285</strain>
    </source>
</reference>
<dbReference type="Pfam" id="PF09391">
    <property type="entry name" value="DUF2000"/>
    <property type="match status" value="1"/>
</dbReference>
<dbReference type="Gene3D" id="3.40.1490.10">
    <property type="entry name" value="Bit1"/>
    <property type="match status" value="1"/>
</dbReference>
<accession>A0A9W6P9P7</accession>
<evidence type="ECO:0000313" key="1">
    <source>
        <dbReference type="EMBL" id="GLU50215.1"/>
    </source>
</evidence>
<proteinExistence type="predicted"/>